<dbReference type="Proteomes" id="UP000015105">
    <property type="component" value="Chromosome 3D"/>
</dbReference>
<dbReference type="GO" id="GO:0016926">
    <property type="term" value="P:protein desumoylation"/>
    <property type="evidence" value="ECO:0007669"/>
    <property type="project" value="UniProtKB-ARBA"/>
</dbReference>
<accession>A0A453FFY7</accession>
<feature type="compositionally biased region" description="Basic and acidic residues" evidence="5">
    <location>
        <begin position="159"/>
        <end position="174"/>
    </location>
</feature>
<dbReference type="PANTHER" id="PTHR46915">
    <property type="entry name" value="UBIQUITIN-LIKE PROTEASE 4-RELATED"/>
    <property type="match status" value="1"/>
</dbReference>
<dbReference type="GO" id="GO:0008234">
    <property type="term" value="F:cysteine-type peptidase activity"/>
    <property type="evidence" value="ECO:0007669"/>
    <property type="project" value="UniProtKB-KW"/>
</dbReference>
<reference evidence="8" key="1">
    <citation type="journal article" date="2014" name="Science">
        <title>Ancient hybridizations among the ancestral genomes of bread wheat.</title>
        <authorList>
            <consortium name="International Wheat Genome Sequencing Consortium,"/>
            <person name="Marcussen T."/>
            <person name="Sandve S.R."/>
            <person name="Heier L."/>
            <person name="Spannagl M."/>
            <person name="Pfeifer M."/>
            <person name="Jakobsen K.S."/>
            <person name="Wulff B.B."/>
            <person name="Steuernagel B."/>
            <person name="Mayer K.F."/>
            <person name="Olsen O.A."/>
        </authorList>
    </citation>
    <scope>NUCLEOTIDE SEQUENCE [LARGE SCALE GENOMIC DNA]</scope>
    <source>
        <strain evidence="8">cv. AL8/78</strain>
    </source>
</reference>
<evidence type="ECO:0000256" key="5">
    <source>
        <dbReference type="SAM" id="MobiDB-lite"/>
    </source>
</evidence>
<dbReference type="SUPFAM" id="SSF54001">
    <property type="entry name" value="Cysteine proteinases"/>
    <property type="match status" value="1"/>
</dbReference>
<name>A0A453FFY7_AEGTS</name>
<evidence type="ECO:0000313" key="8">
    <source>
        <dbReference type="Proteomes" id="UP000015105"/>
    </source>
</evidence>
<feature type="region of interest" description="Disordered" evidence="5">
    <location>
        <begin position="159"/>
        <end position="189"/>
    </location>
</feature>
<proteinExistence type="inferred from homology"/>
<dbReference type="PANTHER" id="PTHR46915:SF14">
    <property type="entry name" value="UBIQUITIN-LIKE-SPECIFIC PROTEASE 1D"/>
    <property type="match status" value="1"/>
</dbReference>
<dbReference type="STRING" id="200361.A0A453FFY7"/>
<reference evidence="8" key="2">
    <citation type="journal article" date="2017" name="Nat. Plants">
        <title>The Aegilops tauschii genome reveals multiple impacts of transposons.</title>
        <authorList>
            <person name="Zhao G."/>
            <person name="Zou C."/>
            <person name="Li K."/>
            <person name="Wang K."/>
            <person name="Li T."/>
            <person name="Gao L."/>
            <person name="Zhang X."/>
            <person name="Wang H."/>
            <person name="Yang Z."/>
            <person name="Liu X."/>
            <person name="Jiang W."/>
            <person name="Mao L."/>
            <person name="Kong X."/>
            <person name="Jiao Y."/>
            <person name="Jia J."/>
        </authorList>
    </citation>
    <scope>NUCLEOTIDE SEQUENCE [LARGE SCALE GENOMIC DNA]</scope>
    <source>
        <strain evidence="8">cv. AL8/78</strain>
    </source>
</reference>
<feature type="region of interest" description="Disordered" evidence="5">
    <location>
        <begin position="608"/>
        <end position="627"/>
    </location>
</feature>
<evidence type="ECO:0000256" key="4">
    <source>
        <dbReference type="ARBA" id="ARBA00022807"/>
    </source>
</evidence>
<feature type="region of interest" description="Disordered" evidence="5">
    <location>
        <begin position="27"/>
        <end position="67"/>
    </location>
</feature>
<feature type="region of interest" description="Disordered" evidence="5">
    <location>
        <begin position="90"/>
        <end position="118"/>
    </location>
</feature>
<dbReference type="GO" id="GO:0006508">
    <property type="term" value="P:proteolysis"/>
    <property type="evidence" value="ECO:0007669"/>
    <property type="project" value="UniProtKB-KW"/>
</dbReference>
<evidence type="ECO:0000256" key="3">
    <source>
        <dbReference type="ARBA" id="ARBA00022801"/>
    </source>
</evidence>
<comment type="similarity">
    <text evidence="1">Belongs to the peptidase C48 family.</text>
</comment>
<evidence type="ECO:0000256" key="1">
    <source>
        <dbReference type="ARBA" id="ARBA00005234"/>
    </source>
</evidence>
<feature type="region of interest" description="Disordered" evidence="5">
    <location>
        <begin position="272"/>
        <end position="310"/>
    </location>
</feature>
<dbReference type="InterPro" id="IPR038765">
    <property type="entry name" value="Papain-like_cys_pep_sf"/>
</dbReference>
<feature type="compositionally biased region" description="Basic and acidic residues" evidence="5">
    <location>
        <begin position="290"/>
        <end position="308"/>
    </location>
</feature>
<dbReference type="Gramene" id="AET3Gv20667100.2">
    <property type="protein sequence ID" value="AET3Gv20667100.2"/>
    <property type="gene ID" value="AET3Gv20667100"/>
</dbReference>
<evidence type="ECO:0000313" key="7">
    <source>
        <dbReference type="EnsemblPlants" id="AET3Gv20667100.2"/>
    </source>
</evidence>
<reference evidence="7" key="5">
    <citation type="journal article" date="2021" name="G3 (Bethesda)">
        <title>Aegilops tauschii genome assembly Aet v5.0 features greater sequence contiguity and improved annotation.</title>
        <authorList>
            <person name="Wang L."/>
            <person name="Zhu T."/>
            <person name="Rodriguez J.C."/>
            <person name="Deal K.R."/>
            <person name="Dubcovsky J."/>
            <person name="McGuire P.E."/>
            <person name="Lux T."/>
            <person name="Spannagl M."/>
            <person name="Mayer K.F.X."/>
            <person name="Baldrich P."/>
            <person name="Meyers B.C."/>
            <person name="Huo N."/>
            <person name="Gu Y.Q."/>
            <person name="Zhou H."/>
            <person name="Devos K.M."/>
            <person name="Bennetzen J.L."/>
            <person name="Unver T."/>
            <person name="Budak H."/>
            <person name="Gulick P.J."/>
            <person name="Galiba G."/>
            <person name="Kalapos B."/>
            <person name="Nelson D.R."/>
            <person name="Li P."/>
            <person name="You F.M."/>
            <person name="Luo M.C."/>
            <person name="Dvorak J."/>
        </authorList>
    </citation>
    <scope>NUCLEOTIDE SEQUENCE [LARGE SCALE GENOMIC DNA]</scope>
    <source>
        <strain evidence="7">cv. AL8/78</strain>
    </source>
</reference>
<reference evidence="7" key="3">
    <citation type="journal article" date="2017" name="Nature">
        <title>Genome sequence of the progenitor of the wheat D genome Aegilops tauschii.</title>
        <authorList>
            <person name="Luo M.C."/>
            <person name="Gu Y.Q."/>
            <person name="Puiu D."/>
            <person name="Wang H."/>
            <person name="Twardziok S.O."/>
            <person name="Deal K.R."/>
            <person name="Huo N."/>
            <person name="Zhu T."/>
            <person name="Wang L."/>
            <person name="Wang Y."/>
            <person name="McGuire P.E."/>
            <person name="Liu S."/>
            <person name="Long H."/>
            <person name="Ramasamy R.K."/>
            <person name="Rodriguez J.C."/>
            <person name="Van S.L."/>
            <person name="Yuan L."/>
            <person name="Wang Z."/>
            <person name="Xia Z."/>
            <person name="Xiao L."/>
            <person name="Anderson O.D."/>
            <person name="Ouyang S."/>
            <person name="Liang Y."/>
            <person name="Zimin A.V."/>
            <person name="Pertea G."/>
            <person name="Qi P."/>
            <person name="Bennetzen J.L."/>
            <person name="Dai X."/>
            <person name="Dawson M.W."/>
            <person name="Muller H.G."/>
            <person name="Kugler K."/>
            <person name="Rivarola-Duarte L."/>
            <person name="Spannagl M."/>
            <person name="Mayer K.F.X."/>
            <person name="Lu F.H."/>
            <person name="Bevan M.W."/>
            <person name="Leroy P."/>
            <person name="Li P."/>
            <person name="You F.M."/>
            <person name="Sun Q."/>
            <person name="Liu Z."/>
            <person name="Lyons E."/>
            <person name="Wicker T."/>
            <person name="Salzberg S.L."/>
            <person name="Devos K.M."/>
            <person name="Dvorak J."/>
        </authorList>
    </citation>
    <scope>NUCLEOTIDE SEQUENCE [LARGE SCALE GENOMIC DNA]</scope>
    <source>
        <strain evidence="7">cv. AL8/78</strain>
    </source>
</reference>
<dbReference type="Gene3D" id="3.30.310.130">
    <property type="entry name" value="Ubiquitin-related"/>
    <property type="match status" value="1"/>
</dbReference>
<evidence type="ECO:0000259" key="6">
    <source>
        <dbReference type="PROSITE" id="PS50600"/>
    </source>
</evidence>
<reference evidence="7" key="4">
    <citation type="submission" date="2019-03" db="UniProtKB">
        <authorList>
            <consortium name="EnsemblPlants"/>
        </authorList>
    </citation>
    <scope>IDENTIFICATION</scope>
</reference>
<feature type="region of interest" description="Disordered" evidence="5">
    <location>
        <begin position="225"/>
        <end position="249"/>
    </location>
</feature>
<dbReference type="Gene3D" id="1.10.418.20">
    <property type="match status" value="1"/>
</dbReference>
<dbReference type="Pfam" id="PF02902">
    <property type="entry name" value="Peptidase_C48"/>
    <property type="match status" value="1"/>
</dbReference>
<keyword evidence="2" id="KW-0645">Protease</keyword>
<protein>
    <recommendedName>
        <fullName evidence="6">Ubiquitin-like protease family profile domain-containing protein</fullName>
    </recommendedName>
</protein>
<sequence>GRLKRQHISRRLFLGISPTFRKISFSPSSPPFLHPPHRTLPSYGIKPSSARFPPPARRRPAAPTMPNGPIIIDRAQMPLDSPPAEVEIIASSSPRVTPQPPAASDGASDGGEGDPDEFKRFTDEKLEERIKHWSGNPTLSVPDGGEKMRKFLCRMKKELDRRRAAGPRKVDTGRRQSAQTPSGDDPYTFKESDHINCSRFSDKWHCHGKGEAAFADELGHFNTSKRASQVKDRKRATNTVNHQPKRRRVSQNIADKKHLDTNGRKLGMKICTEDQQKNNSVEPKGMSTKLRTEDRTSGSSTKRWDHSKNHTYQYRRLNRRNEKKQEVVLLDDEDTELLDDEDTEPSKSVDVEIVNIWDKSQIYYPSRTDPETVELTYSDIKCLDPEVFLKSPVINFYIQYLRKSRPCDDLYIFNTYFYSKLEEALSRTGECGSQFSKLRRWWRSVDIFKTPYLLLPIHGQVHWSLVIIFMPAKEIKSGPRVFHLDSLGLHSSDKVFGVIESYLIEEWRHLQKDSSYDIPFSDTIWRHLSRNIHKEKIEVPQQQNDFDCGVFMLYYIDKFIQEAPDDLTGVRPCKFGRKWFSPVEASGLRKRIRVLLIDIFQNAPPSDRNLVSHADDDSEDEEDKGKDTIVIV</sequence>
<dbReference type="PROSITE" id="PS50600">
    <property type="entry name" value="ULP_PROTEASE"/>
    <property type="match status" value="1"/>
</dbReference>
<organism evidence="7 8">
    <name type="scientific">Aegilops tauschii subsp. strangulata</name>
    <name type="common">Goatgrass</name>
    <dbReference type="NCBI Taxonomy" id="200361"/>
    <lineage>
        <taxon>Eukaryota</taxon>
        <taxon>Viridiplantae</taxon>
        <taxon>Streptophyta</taxon>
        <taxon>Embryophyta</taxon>
        <taxon>Tracheophyta</taxon>
        <taxon>Spermatophyta</taxon>
        <taxon>Magnoliopsida</taxon>
        <taxon>Liliopsida</taxon>
        <taxon>Poales</taxon>
        <taxon>Poaceae</taxon>
        <taxon>BOP clade</taxon>
        <taxon>Pooideae</taxon>
        <taxon>Triticodae</taxon>
        <taxon>Triticeae</taxon>
        <taxon>Triticinae</taxon>
        <taxon>Aegilops</taxon>
    </lineage>
</organism>
<dbReference type="AlphaFoldDB" id="A0A453FFY7"/>
<keyword evidence="3" id="KW-0378">Hydrolase</keyword>
<evidence type="ECO:0000256" key="2">
    <source>
        <dbReference type="ARBA" id="ARBA00022670"/>
    </source>
</evidence>
<dbReference type="EnsemblPlants" id="AET3Gv20667100.2">
    <property type="protein sequence ID" value="AET3Gv20667100.2"/>
    <property type="gene ID" value="AET3Gv20667100"/>
</dbReference>
<dbReference type="InterPro" id="IPR003653">
    <property type="entry name" value="Peptidase_C48_C"/>
</dbReference>
<feature type="domain" description="Ubiquitin-like protease family profile" evidence="6">
    <location>
        <begin position="373"/>
        <end position="559"/>
    </location>
</feature>
<keyword evidence="4" id="KW-0788">Thiol protease</keyword>
<keyword evidence="8" id="KW-1185">Reference proteome</keyword>